<keyword evidence="5" id="KW-0547">Nucleotide-binding</keyword>
<evidence type="ECO:0000256" key="7">
    <source>
        <dbReference type="ARBA" id="ARBA00022840"/>
    </source>
</evidence>
<dbReference type="InterPro" id="IPR011495">
    <property type="entry name" value="Sig_transdc_His_kin_sub2_dim/P"/>
</dbReference>
<dbReference type="KEGG" id="sual:KDD17_13595"/>
<dbReference type="InterPro" id="IPR003594">
    <property type="entry name" value="HATPase_dom"/>
</dbReference>
<dbReference type="GO" id="GO:0004673">
    <property type="term" value="F:protein histidine kinase activity"/>
    <property type="evidence" value="ECO:0007669"/>
    <property type="project" value="UniProtKB-EC"/>
</dbReference>
<comment type="catalytic activity">
    <reaction evidence="1">
        <text>ATP + protein L-histidine = ADP + protein N-phospho-L-histidine.</text>
        <dbReference type="EC" id="2.7.13.3"/>
    </reaction>
</comment>
<evidence type="ECO:0000313" key="10">
    <source>
        <dbReference type="EMBL" id="QUJ75952.1"/>
    </source>
</evidence>
<dbReference type="EMBL" id="CP073581">
    <property type="protein sequence ID" value="QUJ75952.1"/>
    <property type="molecule type" value="Genomic_DNA"/>
</dbReference>
<dbReference type="SUPFAM" id="SSF55874">
    <property type="entry name" value="ATPase domain of HSP90 chaperone/DNA topoisomerase II/histidine kinase"/>
    <property type="match status" value="1"/>
</dbReference>
<dbReference type="SMART" id="SM00387">
    <property type="entry name" value="HATPase_c"/>
    <property type="match status" value="1"/>
</dbReference>
<protein>
    <recommendedName>
        <fullName evidence="2">histidine kinase</fullName>
        <ecNumber evidence="2">2.7.13.3</ecNumber>
    </recommendedName>
</protein>
<keyword evidence="7" id="KW-0067">ATP-binding</keyword>
<sequence>MTSGFLSTKLFGGLAFRVLLFLSLALLPIGLIAVMQNREIADQSQTTAELSLIGATEQAVQGERGAIQEAIGAAQALATIVDLVRADAEECSKFLRSYQKDNPLYRTVGLVEMNGIMQCSSLEGSFDFSSSPGFERAVAEDGLTVTFSERGPVSNVAVVLVNVPVRKDGEITGFLTISIDKQMLKEMVSSELANKPRAIVTYNASGQVLITHQEPEVSQAELPANYSLAQLTGTERQVFEGSNVQGAPRVFAVTPIVPQKVFSMTVWDTDTPLLQTDFTGRLSAILPFVMWGASLVVAFWALNRLAIRHIRALGRQMRHFALNRTLPRKTMAENVPQEILAMENAFLSMADSIMRDEARLEDSLREKNILLKEVHHRVKNNLQLISSIMNMQIRQAPTEANRLVLQRLQDRILSLATVHKSLYQGDEMTRVDGSVLLKEIVARNLAVGLSQGSGVEVSETYDSVMIGPDDAAPLTLLVSEAMTNALKHVPQGAPEGARIKVSLEKVEAERAVLSISNTSGGTPPDGGTGLGSRLIQAFARQLNGELEVDEGGEDYTLRLSFPVPLADKETYDY</sequence>
<evidence type="ECO:0000259" key="9">
    <source>
        <dbReference type="SMART" id="SM00387"/>
    </source>
</evidence>
<name>A0A975JCH9_9RHOB</name>
<keyword evidence="3" id="KW-0597">Phosphoprotein</keyword>
<dbReference type="AlphaFoldDB" id="A0A975JCH9"/>
<keyword evidence="4" id="KW-0808">Transferase</keyword>
<reference evidence="10" key="1">
    <citation type="submission" date="2021-04" db="EMBL/GenBank/DDBJ databases">
        <title>Complete genome sequence for Sulfitobacter sp. strain JK7-1.</title>
        <authorList>
            <person name="Park S.-J."/>
        </authorList>
    </citation>
    <scope>NUCLEOTIDE SEQUENCE</scope>
    <source>
        <strain evidence="10">JK7-1</strain>
    </source>
</reference>
<feature type="transmembrane region" description="Helical" evidence="8">
    <location>
        <begin position="14"/>
        <end position="35"/>
    </location>
</feature>
<evidence type="ECO:0000256" key="1">
    <source>
        <dbReference type="ARBA" id="ARBA00000085"/>
    </source>
</evidence>
<evidence type="ECO:0000313" key="11">
    <source>
        <dbReference type="Proteomes" id="UP000683291"/>
    </source>
</evidence>
<feature type="domain" description="Histidine kinase/HSP90-like ATPase" evidence="9">
    <location>
        <begin position="469"/>
        <end position="565"/>
    </location>
</feature>
<dbReference type="GO" id="GO:0005524">
    <property type="term" value="F:ATP binding"/>
    <property type="evidence" value="ECO:0007669"/>
    <property type="project" value="UniProtKB-KW"/>
</dbReference>
<dbReference type="EC" id="2.7.13.3" evidence="2"/>
<proteinExistence type="predicted"/>
<dbReference type="Gene3D" id="3.30.565.10">
    <property type="entry name" value="Histidine kinase-like ATPase, C-terminal domain"/>
    <property type="match status" value="1"/>
</dbReference>
<keyword evidence="8" id="KW-0472">Membrane</keyword>
<dbReference type="Proteomes" id="UP000683291">
    <property type="component" value="Chromosome 1"/>
</dbReference>
<dbReference type="Pfam" id="PF07568">
    <property type="entry name" value="HisKA_2"/>
    <property type="match status" value="1"/>
</dbReference>
<evidence type="ECO:0000256" key="8">
    <source>
        <dbReference type="SAM" id="Phobius"/>
    </source>
</evidence>
<evidence type="ECO:0000256" key="6">
    <source>
        <dbReference type="ARBA" id="ARBA00022777"/>
    </source>
</evidence>
<evidence type="ECO:0000256" key="5">
    <source>
        <dbReference type="ARBA" id="ARBA00022741"/>
    </source>
</evidence>
<organism evidence="10 11">
    <name type="scientific">Sulfitobacter albidus</name>
    <dbReference type="NCBI Taxonomy" id="2829501"/>
    <lineage>
        <taxon>Bacteria</taxon>
        <taxon>Pseudomonadati</taxon>
        <taxon>Pseudomonadota</taxon>
        <taxon>Alphaproteobacteria</taxon>
        <taxon>Rhodobacterales</taxon>
        <taxon>Roseobacteraceae</taxon>
        <taxon>Sulfitobacter</taxon>
    </lineage>
</organism>
<dbReference type="Gene3D" id="3.30.450.20">
    <property type="entry name" value="PAS domain"/>
    <property type="match status" value="2"/>
</dbReference>
<dbReference type="RefSeq" id="WP_212704150.1">
    <property type="nucleotide sequence ID" value="NZ_CP073581.1"/>
</dbReference>
<dbReference type="PANTHER" id="PTHR41523:SF8">
    <property type="entry name" value="ETHYLENE RESPONSE SENSOR PROTEIN"/>
    <property type="match status" value="1"/>
</dbReference>
<keyword evidence="8" id="KW-0812">Transmembrane</keyword>
<gene>
    <name evidence="10" type="ORF">KDD17_13595</name>
</gene>
<accession>A0A975JCH9</accession>
<evidence type="ECO:0000256" key="4">
    <source>
        <dbReference type="ARBA" id="ARBA00022679"/>
    </source>
</evidence>
<dbReference type="Pfam" id="PF02518">
    <property type="entry name" value="HATPase_c"/>
    <property type="match status" value="1"/>
</dbReference>
<dbReference type="InterPro" id="IPR036890">
    <property type="entry name" value="HATPase_C_sf"/>
</dbReference>
<evidence type="ECO:0000256" key="3">
    <source>
        <dbReference type="ARBA" id="ARBA00022553"/>
    </source>
</evidence>
<feature type="transmembrane region" description="Helical" evidence="8">
    <location>
        <begin position="282"/>
        <end position="302"/>
    </location>
</feature>
<keyword evidence="6 10" id="KW-0418">Kinase</keyword>
<keyword evidence="8" id="KW-1133">Transmembrane helix</keyword>
<dbReference type="PANTHER" id="PTHR41523">
    <property type="entry name" value="TWO-COMPONENT SYSTEM SENSOR PROTEIN"/>
    <property type="match status" value="1"/>
</dbReference>
<keyword evidence="11" id="KW-1185">Reference proteome</keyword>
<evidence type="ECO:0000256" key="2">
    <source>
        <dbReference type="ARBA" id="ARBA00012438"/>
    </source>
</evidence>